<comment type="caution">
    <text evidence="1">The sequence shown here is derived from an EMBL/GenBank/DDBJ whole genome shotgun (WGS) entry which is preliminary data.</text>
</comment>
<gene>
    <name evidence="1" type="ORF">OVA965_LOCUS19435</name>
    <name evidence="2" type="ORF">TMI583_LOCUS19470</name>
</gene>
<dbReference type="AlphaFoldDB" id="A0A8S2E0X9"/>
<evidence type="ECO:0000313" key="1">
    <source>
        <dbReference type="EMBL" id="CAF1104008.1"/>
    </source>
</evidence>
<organism evidence="1 3">
    <name type="scientific">Didymodactylos carnosus</name>
    <dbReference type="NCBI Taxonomy" id="1234261"/>
    <lineage>
        <taxon>Eukaryota</taxon>
        <taxon>Metazoa</taxon>
        <taxon>Spiralia</taxon>
        <taxon>Gnathifera</taxon>
        <taxon>Rotifera</taxon>
        <taxon>Eurotatoria</taxon>
        <taxon>Bdelloidea</taxon>
        <taxon>Philodinida</taxon>
        <taxon>Philodinidae</taxon>
        <taxon>Didymodactylos</taxon>
    </lineage>
</organism>
<evidence type="ECO:0000313" key="3">
    <source>
        <dbReference type="Proteomes" id="UP000677228"/>
    </source>
</evidence>
<dbReference type="EMBL" id="CAJNOK010010012">
    <property type="protein sequence ID" value="CAF1104008.1"/>
    <property type="molecule type" value="Genomic_DNA"/>
</dbReference>
<evidence type="ECO:0000313" key="2">
    <source>
        <dbReference type="EMBL" id="CAF3866125.1"/>
    </source>
</evidence>
<sequence>MCFIRGRPRHPQSQGLAERGNGVLCDSLDSDYWRIIKDQNIEVEEMLSVLVEAQQKSGESTNDYALLDEANSVLGNEGDDESRYDDVCPPIFPRNLLERGSRCYSKKCS</sequence>
<protein>
    <submittedName>
        <fullName evidence="1">Uncharacterized protein</fullName>
    </submittedName>
</protein>
<reference evidence="1" key="1">
    <citation type="submission" date="2021-02" db="EMBL/GenBank/DDBJ databases">
        <authorList>
            <person name="Nowell W R."/>
        </authorList>
    </citation>
    <scope>NUCLEOTIDE SEQUENCE</scope>
</reference>
<name>A0A8S2E0X9_9BILA</name>
<proteinExistence type="predicted"/>
<dbReference type="EMBL" id="CAJOBA010010374">
    <property type="protein sequence ID" value="CAF3866125.1"/>
    <property type="molecule type" value="Genomic_DNA"/>
</dbReference>
<dbReference type="Proteomes" id="UP000682733">
    <property type="component" value="Unassembled WGS sequence"/>
</dbReference>
<dbReference type="Proteomes" id="UP000677228">
    <property type="component" value="Unassembled WGS sequence"/>
</dbReference>
<accession>A0A8S2E0X9</accession>